<keyword evidence="1" id="KW-0812">Transmembrane</keyword>
<dbReference type="RefSeq" id="WP_181043561.1">
    <property type="nucleotide sequence ID" value="NZ_CP154825.1"/>
</dbReference>
<dbReference type="Proteomes" id="UP000239203">
    <property type="component" value="Unassembled WGS sequence"/>
</dbReference>
<keyword evidence="1" id="KW-0472">Membrane</keyword>
<accession>A0A2S6GPP1</accession>
<evidence type="ECO:0000256" key="1">
    <source>
        <dbReference type="SAM" id="Phobius"/>
    </source>
</evidence>
<comment type="caution">
    <text evidence="2">The sequence shown here is derived from an EMBL/GenBank/DDBJ whole genome shotgun (WGS) entry which is preliminary data.</text>
</comment>
<proteinExistence type="predicted"/>
<name>A0A2S6GPP1_9PSEU</name>
<protein>
    <submittedName>
        <fullName evidence="2">Uncharacterized protein (TIGR04222 family)</fullName>
    </submittedName>
</protein>
<keyword evidence="3" id="KW-1185">Reference proteome</keyword>
<dbReference type="NCBIfam" id="TIGR04222">
    <property type="entry name" value="near_uncomplex"/>
    <property type="match status" value="1"/>
</dbReference>
<organism evidence="2 3">
    <name type="scientific">Actinokineospora auranticolor</name>
    <dbReference type="NCBI Taxonomy" id="155976"/>
    <lineage>
        <taxon>Bacteria</taxon>
        <taxon>Bacillati</taxon>
        <taxon>Actinomycetota</taxon>
        <taxon>Actinomycetes</taxon>
        <taxon>Pseudonocardiales</taxon>
        <taxon>Pseudonocardiaceae</taxon>
        <taxon>Actinokineospora</taxon>
    </lineage>
</organism>
<evidence type="ECO:0000313" key="3">
    <source>
        <dbReference type="Proteomes" id="UP000239203"/>
    </source>
</evidence>
<sequence>MLWAWVVVFVLFCAPPAWLIRRDRVRARARGRDVVDELRLGLFETALLTGGPARAVDAVVVDLVERGALEVNDTNRISVTAIPEGATAVQRSILAVAMDTAARLPAVRAFVTSEHETVFERGCDLLRDNGLLHTQSGGNGKVLYGYPTAASAVGTALVMGVVQLTGEDWLIDAKGLWFALACTLLFVTTWTLLFIRYGALSSDPRGPLGRACSKVLADRAADNPDLAPWTAVHGLPTSPTTDFRARLRGHATPGAWKMRKPPSTVTDVDEDVRKLAERLALRDRG</sequence>
<reference evidence="2 3" key="1">
    <citation type="submission" date="2018-02" db="EMBL/GenBank/DDBJ databases">
        <title>Genomic Encyclopedia of Archaeal and Bacterial Type Strains, Phase II (KMG-II): from individual species to whole genera.</title>
        <authorList>
            <person name="Goeker M."/>
        </authorList>
    </citation>
    <scope>NUCLEOTIDE SEQUENCE [LARGE SCALE GENOMIC DNA]</scope>
    <source>
        <strain evidence="2 3">YU 961-1</strain>
    </source>
</reference>
<feature type="transmembrane region" description="Helical" evidence="1">
    <location>
        <begin position="175"/>
        <end position="195"/>
    </location>
</feature>
<evidence type="ECO:0000313" key="2">
    <source>
        <dbReference type="EMBL" id="PPK67198.1"/>
    </source>
</evidence>
<dbReference type="AlphaFoldDB" id="A0A2S6GPP1"/>
<dbReference type="EMBL" id="PTIX01000008">
    <property type="protein sequence ID" value="PPK67198.1"/>
    <property type="molecule type" value="Genomic_DNA"/>
</dbReference>
<gene>
    <name evidence="2" type="ORF">CLV40_108196</name>
</gene>
<keyword evidence="1" id="KW-1133">Transmembrane helix</keyword>
<dbReference type="InterPro" id="IPR026467">
    <property type="entry name" value="Ser/Gly_Cys_C_dom"/>
</dbReference>